<evidence type="ECO:0000256" key="1">
    <source>
        <dbReference type="ARBA" id="ARBA00004496"/>
    </source>
</evidence>
<accession>Q6BRB5</accession>
<dbReference type="GeneID" id="2901820"/>
<organism evidence="6 7">
    <name type="scientific">Debaryomyces hansenii (strain ATCC 36239 / CBS 767 / BCRC 21394 / JCM 1990 / NBRC 0083 / IGC 2968)</name>
    <name type="common">Yeast</name>
    <name type="synonym">Torulaspora hansenii</name>
    <dbReference type="NCBI Taxonomy" id="284592"/>
    <lineage>
        <taxon>Eukaryota</taxon>
        <taxon>Fungi</taxon>
        <taxon>Dikarya</taxon>
        <taxon>Ascomycota</taxon>
        <taxon>Saccharomycotina</taxon>
        <taxon>Pichiomycetes</taxon>
        <taxon>Debaryomycetaceae</taxon>
        <taxon>Debaryomyces</taxon>
    </lineage>
</organism>
<evidence type="ECO:0000259" key="4">
    <source>
        <dbReference type="Pfam" id="PF04112"/>
    </source>
</evidence>
<dbReference type="Pfam" id="PF25789">
    <property type="entry name" value="TPR_NAA35"/>
    <property type="match status" value="1"/>
</dbReference>
<keyword evidence="3" id="KW-0963">Cytoplasm</keyword>
<dbReference type="AlphaFoldDB" id="Q6BRB5"/>
<comment type="subcellular location">
    <subcellularLocation>
        <location evidence="1">Cytoplasm</location>
    </subcellularLocation>
</comment>
<dbReference type="InParanoid" id="Q6BRB5"/>
<keyword evidence="7" id="KW-1185">Reference proteome</keyword>
<dbReference type="OMA" id="QMEWIVQ"/>
<name>Q6BRB5_DEBHA</name>
<evidence type="ECO:0000313" key="6">
    <source>
        <dbReference type="EMBL" id="CAG87429.2"/>
    </source>
</evidence>
<comment type="similarity">
    <text evidence="2">Belongs to the MAK10 family.</text>
</comment>
<dbReference type="EMBL" id="CR382136">
    <property type="protein sequence ID" value="CAG87429.2"/>
    <property type="molecule type" value="Genomic_DNA"/>
</dbReference>
<dbReference type="STRING" id="284592.Q6BRB5"/>
<protein>
    <submittedName>
        <fullName evidence="6">DEHA2D17688p</fullName>
    </submittedName>
</protein>
<proteinExistence type="inferred from homology"/>
<dbReference type="OrthoDB" id="269405at2759"/>
<dbReference type="InterPro" id="IPR057982">
    <property type="entry name" value="TPR_NAA35"/>
</dbReference>
<dbReference type="Proteomes" id="UP000000599">
    <property type="component" value="Chromosome D"/>
</dbReference>
<dbReference type="InterPro" id="IPR007244">
    <property type="entry name" value="Naa35_N"/>
</dbReference>
<dbReference type="RefSeq" id="XP_459255.2">
    <property type="nucleotide sequence ID" value="XM_459255.1"/>
</dbReference>
<evidence type="ECO:0000259" key="5">
    <source>
        <dbReference type="Pfam" id="PF25789"/>
    </source>
</evidence>
<dbReference type="PANTHER" id="PTHR21373">
    <property type="entry name" value="GLUCOSE REPRESSIBLE PROTEIN MAK10"/>
    <property type="match status" value="1"/>
</dbReference>
<evidence type="ECO:0000256" key="3">
    <source>
        <dbReference type="ARBA" id="ARBA00022490"/>
    </source>
</evidence>
<dbReference type="FunCoup" id="Q6BRB5">
    <property type="interactions" value="642"/>
</dbReference>
<dbReference type="InterPro" id="IPR057983">
    <property type="entry name" value="NAA35-like_N"/>
</dbReference>
<gene>
    <name evidence="6" type="ordered locus">DEHA2D17688g</name>
</gene>
<feature type="domain" description="NAA35-like N-terminal" evidence="4">
    <location>
        <begin position="33"/>
        <end position="200"/>
    </location>
</feature>
<dbReference type="PANTHER" id="PTHR21373:SF0">
    <property type="entry name" value="N-ALPHA-ACETYLTRANSFERASE 35, NATC AUXILIARY SUBUNIT"/>
    <property type="match status" value="1"/>
</dbReference>
<evidence type="ECO:0000313" key="7">
    <source>
        <dbReference type="Proteomes" id="UP000000599"/>
    </source>
</evidence>
<dbReference type="VEuPathDB" id="FungiDB:DEHA2D17688g"/>
<dbReference type="HOGENOM" id="CLU_022669_0_0_1"/>
<dbReference type="eggNOG" id="KOG2343">
    <property type="taxonomic scope" value="Eukaryota"/>
</dbReference>
<dbReference type="KEGG" id="dha:DEHA2D17688g"/>
<feature type="domain" description="NAA35-like TPR repeats" evidence="5">
    <location>
        <begin position="337"/>
        <end position="779"/>
    </location>
</feature>
<reference evidence="6 7" key="1">
    <citation type="journal article" date="2004" name="Nature">
        <title>Genome evolution in yeasts.</title>
        <authorList>
            <consortium name="Genolevures"/>
            <person name="Dujon B."/>
            <person name="Sherman D."/>
            <person name="Fischer G."/>
            <person name="Durrens P."/>
            <person name="Casaregola S."/>
            <person name="Lafontaine I."/>
            <person name="de Montigny J."/>
            <person name="Marck C."/>
            <person name="Neuveglise C."/>
            <person name="Talla E."/>
            <person name="Goffard N."/>
            <person name="Frangeul L."/>
            <person name="Aigle M."/>
            <person name="Anthouard V."/>
            <person name="Babour A."/>
            <person name="Barbe V."/>
            <person name="Barnay S."/>
            <person name="Blanchin S."/>
            <person name="Beckerich J.M."/>
            <person name="Beyne E."/>
            <person name="Bleykasten C."/>
            <person name="Boisrame A."/>
            <person name="Boyer J."/>
            <person name="Cattolico L."/>
            <person name="Confanioleri F."/>
            <person name="de Daruvar A."/>
            <person name="Despons L."/>
            <person name="Fabre E."/>
            <person name="Fairhead C."/>
            <person name="Ferry-Dumazet H."/>
            <person name="Groppi A."/>
            <person name="Hantraye F."/>
            <person name="Hennequin C."/>
            <person name="Jauniaux N."/>
            <person name="Joyet P."/>
            <person name="Kachouri R."/>
            <person name="Kerrest A."/>
            <person name="Koszul R."/>
            <person name="Lemaire M."/>
            <person name="Lesur I."/>
            <person name="Ma L."/>
            <person name="Muller H."/>
            <person name="Nicaud J.M."/>
            <person name="Nikolski M."/>
            <person name="Oztas S."/>
            <person name="Ozier-Kalogeropoulos O."/>
            <person name="Pellenz S."/>
            <person name="Potier S."/>
            <person name="Richard G.F."/>
            <person name="Straub M.L."/>
            <person name="Suleau A."/>
            <person name="Swennene D."/>
            <person name="Tekaia F."/>
            <person name="Wesolowski-Louvel M."/>
            <person name="Westhof E."/>
            <person name="Wirth B."/>
            <person name="Zeniou-Meyer M."/>
            <person name="Zivanovic I."/>
            <person name="Bolotin-Fukuhara M."/>
            <person name="Thierry A."/>
            <person name="Bouchier C."/>
            <person name="Caudron B."/>
            <person name="Scarpelli C."/>
            <person name="Gaillardin C."/>
            <person name="Weissenbach J."/>
            <person name="Wincker P."/>
            <person name="Souciet J.L."/>
        </authorList>
    </citation>
    <scope>NUCLEOTIDE SEQUENCE [LARGE SCALE GENOMIC DNA]</scope>
    <source>
        <strain evidence="7">ATCC 36239 / CBS 767 / BCRC 21394 / JCM 1990 / NBRC 0083 / IGC 2968</strain>
    </source>
</reference>
<sequence length="788" mass="91575">MSNLHHAMNDLNLDEYVDITGEFFESVRTIRDNKVVQSPLFNLLEGTRAVEIGNKKLDTGLIPLSEIDYNFDTSCPKDADKVIAIINGLVRSYTSWLNNSSLPVTVLSCRYVQILLENYQGSLNDCTFENKRLPKQTKHDKDTVEWKLVHKVLNSFILGLVKFVGISLQIAFNTLYEEEDLTTRNLDLDFLTDISPEFISKRINDSIHWLNQDSGIQNQKKEILCEYLELVNRMLDIQSILSIAVPIFEKDDKKNIKNEIQFLQLGLQNIKRLSQVDFEGFQLPPGSFSKFVQFDSNNRSIPADLYMATNDECFQNLQKMFKSIYNYVIESNELLNINHFDQFLSYDISYNINPEYNVISRGLFQLYLIRDDKSILGSRETITSMGMKLMENTSCLQSSIFHPDTWTSIQGTEEHINTTKEEILIKLNQLLSDIETGMYHNLSCVTNNRCRQRQLMSRGIVIWDTLQVSSESLELELWQEYGIGDKIEGLDSAEDNPSLPLSSFVYVTKLNVMLEVALRGLETNIYKPFEMSWMYWYISYLTQVIAEFYSNQIKSINDSRIYSITTSVPKKIKKLKSGPKKQKLKQQNEIHQKIHLPMLNKINDYNNSYIIESYKGLRMLSDGVRMLFIMLHALEVTNITPSFELSSLERIYDLQMKPWSSVGVPNLPHYKQYEKSISIDFLRKLPHPEKLTKIKQFLETIIDKFNDSKKIYMSISKMIENDDEGQFIGDGITEWYKSLIKTCVMYSIEVNNIIKLIDSGFNKEDYTTEIGEGYHRYFPKIFIKLNRT</sequence>
<dbReference type="Pfam" id="PF04112">
    <property type="entry name" value="Mak10"/>
    <property type="match status" value="1"/>
</dbReference>
<dbReference type="GO" id="GO:0031417">
    <property type="term" value="C:NatC complex"/>
    <property type="evidence" value="ECO:0007669"/>
    <property type="project" value="InterPro"/>
</dbReference>
<evidence type="ECO:0000256" key="2">
    <source>
        <dbReference type="ARBA" id="ARBA00006289"/>
    </source>
</evidence>